<evidence type="ECO:0000313" key="1">
    <source>
        <dbReference type="EMBL" id="KGN66621.1"/>
    </source>
</evidence>
<gene>
    <name evidence="1" type="ORF">Csa_1G650080</name>
</gene>
<dbReference type="EMBL" id="CM002922">
    <property type="protein sequence ID" value="KGN66621.1"/>
    <property type="molecule type" value="Genomic_DNA"/>
</dbReference>
<reference evidence="1 2" key="1">
    <citation type="journal article" date="2009" name="Nat. Genet.">
        <title>The genome of the cucumber, Cucumis sativus L.</title>
        <authorList>
            <person name="Huang S."/>
            <person name="Li R."/>
            <person name="Zhang Z."/>
            <person name="Li L."/>
            <person name="Gu X."/>
            <person name="Fan W."/>
            <person name="Lucas W.J."/>
            <person name="Wang X."/>
            <person name="Xie B."/>
            <person name="Ni P."/>
            <person name="Ren Y."/>
            <person name="Zhu H."/>
            <person name="Li J."/>
            <person name="Lin K."/>
            <person name="Jin W."/>
            <person name="Fei Z."/>
            <person name="Li G."/>
            <person name="Staub J."/>
            <person name="Kilian A."/>
            <person name="van der Vossen E.A."/>
            <person name="Wu Y."/>
            <person name="Guo J."/>
            <person name="He J."/>
            <person name="Jia Z."/>
            <person name="Ren Y."/>
            <person name="Tian G."/>
            <person name="Lu Y."/>
            <person name="Ruan J."/>
            <person name="Qian W."/>
            <person name="Wang M."/>
            <person name="Huang Q."/>
            <person name="Li B."/>
            <person name="Xuan Z."/>
            <person name="Cao J."/>
            <person name="Asan"/>
            <person name="Wu Z."/>
            <person name="Zhang J."/>
            <person name="Cai Q."/>
            <person name="Bai Y."/>
            <person name="Zhao B."/>
            <person name="Han Y."/>
            <person name="Li Y."/>
            <person name="Li X."/>
            <person name="Wang S."/>
            <person name="Shi Q."/>
            <person name="Liu S."/>
            <person name="Cho W.K."/>
            <person name="Kim J.Y."/>
            <person name="Xu Y."/>
            <person name="Heller-Uszynska K."/>
            <person name="Miao H."/>
            <person name="Cheng Z."/>
            <person name="Zhang S."/>
            <person name="Wu J."/>
            <person name="Yang Y."/>
            <person name="Kang H."/>
            <person name="Li M."/>
            <person name="Liang H."/>
            <person name="Ren X."/>
            <person name="Shi Z."/>
            <person name="Wen M."/>
            <person name="Jian M."/>
            <person name="Yang H."/>
            <person name="Zhang G."/>
            <person name="Yang Z."/>
            <person name="Chen R."/>
            <person name="Liu S."/>
            <person name="Li J."/>
            <person name="Ma L."/>
            <person name="Liu H."/>
            <person name="Zhou Y."/>
            <person name="Zhao J."/>
            <person name="Fang X."/>
            <person name="Li G."/>
            <person name="Fang L."/>
            <person name="Li Y."/>
            <person name="Liu D."/>
            <person name="Zheng H."/>
            <person name="Zhang Y."/>
            <person name="Qin N."/>
            <person name="Li Z."/>
            <person name="Yang G."/>
            <person name="Yang S."/>
            <person name="Bolund L."/>
            <person name="Kristiansen K."/>
            <person name="Zheng H."/>
            <person name="Li S."/>
            <person name="Zhang X."/>
            <person name="Yang H."/>
            <person name="Wang J."/>
            <person name="Sun R."/>
            <person name="Zhang B."/>
            <person name="Jiang S."/>
            <person name="Wang J."/>
            <person name="Du Y."/>
            <person name="Li S."/>
        </authorList>
    </citation>
    <scope>NUCLEOTIDE SEQUENCE [LARGE SCALE GENOMIC DNA]</scope>
    <source>
        <strain evidence="2">cv. 9930</strain>
    </source>
</reference>
<dbReference type="Gramene" id="KGN66621">
    <property type="protein sequence ID" value="KGN66621"/>
    <property type="gene ID" value="Csa_1G650080"/>
</dbReference>
<sequence length="103" mass="11601">MCNVSISDLKQLDLTGNLLSDWKDISIICDQLQALVAIILSNNLLSCEISGPLQLKHIRILVLNNTGITWMQVEILKHSLPAMEELHLMGNNISEVKFPWADY</sequence>
<dbReference type="SUPFAM" id="SSF52058">
    <property type="entry name" value="L domain-like"/>
    <property type="match status" value="1"/>
</dbReference>
<proteinExistence type="predicted"/>
<reference evidence="1 2" key="2">
    <citation type="journal article" date="2009" name="PLoS ONE">
        <title>An integrated genetic and cytogenetic map of the cucumber genome.</title>
        <authorList>
            <person name="Ren Y."/>
            <person name="Zhang Z."/>
            <person name="Liu J."/>
            <person name="Staub J.E."/>
            <person name="Han Y."/>
            <person name="Cheng Z."/>
            <person name="Li X."/>
            <person name="Lu J."/>
            <person name="Miao H."/>
            <person name="Kang H."/>
            <person name="Xie B."/>
            <person name="Gu X."/>
            <person name="Wang X."/>
            <person name="Du Y."/>
            <person name="Jin W."/>
            <person name="Huang S."/>
        </authorList>
    </citation>
    <scope>NUCLEOTIDE SEQUENCE [LARGE SCALE GENOMIC DNA]</scope>
    <source>
        <strain evidence="2">cv. 9930</strain>
    </source>
</reference>
<dbReference type="InterPro" id="IPR032675">
    <property type="entry name" value="LRR_dom_sf"/>
</dbReference>
<reference evidence="1 2" key="4">
    <citation type="journal article" date="2011" name="BMC Genomics">
        <title>RNA-Seq improves annotation of protein-coding genes in the cucumber genome.</title>
        <authorList>
            <person name="Li Z."/>
            <person name="Zhang Z."/>
            <person name="Yan P."/>
            <person name="Huang S."/>
            <person name="Fei Z."/>
            <person name="Lin K."/>
        </authorList>
    </citation>
    <scope>NUCLEOTIDE SEQUENCE [LARGE SCALE GENOMIC DNA]</scope>
    <source>
        <strain evidence="2">cv. 9930</strain>
    </source>
</reference>
<organism evidence="1 2">
    <name type="scientific">Cucumis sativus</name>
    <name type="common">Cucumber</name>
    <dbReference type="NCBI Taxonomy" id="3659"/>
    <lineage>
        <taxon>Eukaryota</taxon>
        <taxon>Viridiplantae</taxon>
        <taxon>Streptophyta</taxon>
        <taxon>Embryophyta</taxon>
        <taxon>Tracheophyta</taxon>
        <taxon>Spermatophyta</taxon>
        <taxon>Magnoliopsida</taxon>
        <taxon>eudicotyledons</taxon>
        <taxon>Gunneridae</taxon>
        <taxon>Pentapetalae</taxon>
        <taxon>rosids</taxon>
        <taxon>fabids</taxon>
        <taxon>Cucurbitales</taxon>
        <taxon>Cucurbitaceae</taxon>
        <taxon>Benincaseae</taxon>
        <taxon>Cucumis</taxon>
    </lineage>
</organism>
<dbReference type="Gene3D" id="3.80.10.10">
    <property type="entry name" value="Ribonuclease Inhibitor"/>
    <property type="match status" value="1"/>
</dbReference>
<dbReference type="STRING" id="3659.A0A0A0M333"/>
<protein>
    <submittedName>
        <fullName evidence="1">Uncharacterized protein</fullName>
    </submittedName>
</protein>
<name>A0A0A0M333_CUCSA</name>
<dbReference type="AlphaFoldDB" id="A0A0A0M333"/>
<evidence type="ECO:0000313" key="2">
    <source>
        <dbReference type="Proteomes" id="UP000029981"/>
    </source>
</evidence>
<dbReference type="Proteomes" id="UP000029981">
    <property type="component" value="Chromosome 1"/>
</dbReference>
<accession>A0A0A0M333</accession>
<keyword evidence="2" id="KW-1185">Reference proteome</keyword>
<reference evidence="1 2" key="3">
    <citation type="journal article" date="2010" name="BMC Genomics">
        <title>Transcriptome sequencing and comparative analysis of cucumber flowers with different sex types.</title>
        <authorList>
            <person name="Guo S."/>
            <person name="Zheng Y."/>
            <person name="Joung J.G."/>
            <person name="Liu S."/>
            <person name="Zhang Z."/>
            <person name="Crasta O.R."/>
            <person name="Sobral B.W."/>
            <person name="Xu Y."/>
            <person name="Huang S."/>
            <person name="Fei Z."/>
        </authorList>
    </citation>
    <scope>NUCLEOTIDE SEQUENCE [LARGE SCALE GENOMIC DNA]</scope>
    <source>
        <strain evidence="2">cv. 9930</strain>
    </source>
</reference>